<dbReference type="GO" id="GO:0016788">
    <property type="term" value="F:hydrolase activity, acting on ester bonds"/>
    <property type="evidence" value="ECO:0007669"/>
    <property type="project" value="InterPro"/>
</dbReference>
<evidence type="ECO:0008006" key="5">
    <source>
        <dbReference type="Google" id="ProtNLM"/>
    </source>
</evidence>
<dbReference type="AlphaFoldDB" id="A0A4P7C5H3"/>
<keyword evidence="4" id="KW-1185">Reference proteome</keyword>
<sequence length="378" mass="40492">MKNLYSLKITLLALALCMPVEGKVSTAFPPEIFVFGDSLSDQGNVWLLTGCFTSQQVPSEEYFMGRFSNGPVYIEHMADLLDLIVEPIESVDCTQSILLGGWQPGNGNNFAYGGARTNGHRSGLELLGVVGQVNSFTVGLAASGGMIDPDTLFVLFAGANNIQDAIGAANDDREEAKTAMRTSTDDIIKKVSTAAKEIGDAIKDLAASGARIFLVPNGPDWGVVPAVIRLENGTETGVPLPGYRAFASGISAAFNQRLVAELDNVEAKLEQAGLKVLIIRFDFHNLLRNMVENPDLYGFENVTDRCFQGDDLTFTGGGTVCVNPDAYLFWDRVHPSAAAHAFIGNCFYKAIFPLVGQTKPGLSGPAQNDAPPQCAFLD</sequence>
<name>A0A4P7C5H3_9GAMM</name>
<feature type="chain" id="PRO_5020843941" description="GDSL family lipase" evidence="2">
    <location>
        <begin position="23"/>
        <end position="378"/>
    </location>
</feature>
<dbReference type="Proteomes" id="UP000294325">
    <property type="component" value="Chromosome"/>
</dbReference>
<dbReference type="PANTHER" id="PTHR22835:SF659">
    <property type="entry name" value="GDSL LIPASE_ACYLHYDROLASE, PUTATIVE (AFU_ORTHOLOGUE AFUA_2G00510)-RELATED"/>
    <property type="match status" value="1"/>
</dbReference>
<reference evidence="3 4" key="1">
    <citation type="submission" date="2019-03" db="EMBL/GenBank/DDBJ databases">
        <title>The genome sequence of Nitrosococcus wardiae strain D1FHST reveals the archetypal metabolic capacity of ammonia-oxidizing Gammaproteobacteria.</title>
        <authorList>
            <person name="Wang L."/>
            <person name="Lim C.K."/>
            <person name="Hanson T.E."/>
            <person name="Dang H."/>
            <person name="Klotz M.G."/>
        </authorList>
    </citation>
    <scope>NUCLEOTIDE SEQUENCE [LARGE SCALE GENOMIC DNA]</scope>
    <source>
        <strain evidence="3 4">D1FHS</strain>
    </source>
</reference>
<proteinExistence type="inferred from homology"/>
<protein>
    <recommendedName>
        <fullName evidence="5">GDSL family lipase</fullName>
    </recommendedName>
</protein>
<dbReference type="EMBL" id="CP038033">
    <property type="protein sequence ID" value="QBQ56102.1"/>
    <property type="molecule type" value="Genomic_DNA"/>
</dbReference>
<evidence type="ECO:0000256" key="2">
    <source>
        <dbReference type="SAM" id="SignalP"/>
    </source>
</evidence>
<dbReference type="OrthoDB" id="5292073at2"/>
<organism evidence="3 4">
    <name type="scientific">Nitrosococcus wardiae</name>
    <dbReference type="NCBI Taxonomy" id="1814290"/>
    <lineage>
        <taxon>Bacteria</taxon>
        <taxon>Pseudomonadati</taxon>
        <taxon>Pseudomonadota</taxon>
        <taxon>Gammaproteobacteria</taxon>
        <taxon>Chromatiales</taxon>
        <taxon>Chromatiaceae</taxon>
        <taxon>Nitrosococcus</taxon>
    </lineage>
</organism>
<evidence type="ECO:0000313" key="3">
    <source>
        <dbReference type="EMBL" id="QBQ56102.1"/>
    </source>
</evidence>
<gene>
    <name evidence="3" type="ORF">E3U44_17485</name>
</gene>
<dbReference type="KEGG" id="nwr:E3U44_17485"/>
<dbReference type="Pfam" id="PF00657">
    <property type="entry name" value="Lipase_GDSL"/>
    <property type="match status" value="1"/>
</dbReference>
<dbReference type="CDD" id="cd01846">
    <property type="entry name" value="fatty_acyltransferase_like"/>
    <property type="match status" value="1"/>
</dbReference>
<evidence type="ECO:0000256" key="1">
    <source>
        <dbReference type="ARBA" id="ARBA00008668"/>
    </source>
</evidence>
<dbReference type="InterPro" id="IPR036514">
    <property type="entry name" value="SGNH_hydro_sf"/>
</dbReference>
<comment type="similarity">
    <text evidence="1">Belongs to the 'GDSL' lipolytic enzyme family.</text>
</comment>
<keyword evidence="2" id="KW-0732">Signal</keyword>
<dbReference type="PANTHER" id="PTHR22835">
    <property type="entry name" value="ZINC FINGER FYVE DOMAIN CONTAINING PROTEIN"/>
    <property type="match status" value="1"/>
</dbReference>
<accession>A0A4P7C5H3</accession>
<dbReference type="Gene3D" id="3.40.50.1110">
    <property type="entry name" value="SGNH hydrolase"/>
    <property type="match status" value="1"/>
</dbReference>
<dbReference type="SUPFAM" id="SSF52266">
    <property type="entry name" value="SGNH hydrolase"/>
    <property type="match status" value="1"/>
</dbReference>
<evidence type="ECO:0000313" key="4">
    <source>
        <dbReference type="Proteomes" id="UP000294325"/>
    </source>
</evidence>
<dbReference type="InterPro" id="IPR001087">
    <property type="entry name" value="GDSL"/>
</dbReference>
<dbReference type="RefSeq" id="WP_134359354.1">
    <property type="nucleotide sequence ID" value="NZ_CP038033.1"/>
</dbReference>
<feature type="signal peptide" evidence="2">
    <location>
        <begin position="1"/>
        <end position="22"/>
    </location>
</feature>